<feature type="chain" id="PRO_5020426156" evidence="1">
    <location>
        <begin position="21"/>
        <end position="213"/>
    </location>
</feature>
<name>A0A4Q0PBJ3_9FLAO</name>
<accession>A0A4Q0PBJ3</accession>
<evidence type="ECO:0000313" key="3">
    <source>
        <dbReference type="Proteomes" id="UP000290608"/>
    </source>
</evidence>
<reference evidence="2 3" key="1">
    <citation type="submission" date="2018-07" db="EMBL/GenBank/DDBJ databases">
        <title>Leeuwenhoekiella genomics.</title>
        <authorList>
            <person name="Tahon G."/>
            <person name="Willems A."/>
        </authorList>
    </citation>
    <scope>NUCLEOTIDE SEQUENCE [LARGE SCALE GENOMIC DNA]</scope>
    <source>
        <strain evidence="2 3">LMG 1345</strain>
    </source>
</reference>
<feature type="signal peptide" evidence="1">
    <location>
        <begin position="1"/>
        <end position="20"/>
    </location>
</feature>
<proteinExistence type="predicted"/>
<dbReference type="AlphaFoldDB" id="A0A4Q0PBJ3"/>
<keyword evidence="1" id="KW-0732">Signal</keyword>
<organism evidence="2 3">
    <name type="scientific">Leeuwenhoekiella marinoflava</name>
    <dbReference type="NCBI Taxonomy" id="988"/>
    <lineage>
        <taxon>Bacteria</taxon>
        <taxon>Pseudomonadati</taxon>
        <taxon>Bacteroidota</taxon>
        <taxon>Flavobacteriia</taxon>
        <taxon>Flavobacteriales</taxon>
        <taxon>Flavobacteriaceae</taxon>
        <taxon>Leeuwenhoekiella</taxon>
    </lineage>
</organism>
<dbReference type="EMBL" id="QOVL01000026">
    <property type="protein sequence ID" value="RXG24097.1"/>
    <property type="molecule type" value="Genomic_DNA"/>
</dbReference>
<sequence length="213" mass="24087">MKKLSVYFFLLLLISGFCQAQVGIGTINPQADLHIAGDVIIQDEFEINTLPSVTSTDENFKLLTRQTNSSPVNGEITRLDVDQLTVAPINIFKYYFYNLNYDNITDLNLGFETSRYIVGIADFRYIGAPVNKVIYNDRDDSIGAFIVRTFESGGTWHLEIRNKFLNTTDSINQVQYEVTFIVYDTSFYRQLPKITTNLGGSNTGITSSIPNLY</sequence>
<dbReference type="RefSeq" id="WP_073100850.1">
    <property type="nucleotide sequence ID" value="NZ_QOVL01000026.1"/>
</dbReference>
<gene>
    <name evidence="2" type="ORF">DSL99_3739</name>
</gene>
<dbReference type="STRING" id="1122159.SAMN02745246_03878"/>
<evidence type="ECO:0000256" key="1">
    <source>
        <dbReference type="SAM" id="SignalP"/>
    </source>
</evidence>
<protein>
    <submittedName>
        <fullName evidence="2">Uncharacterized protein</fullName>
    </submittedName>
</protein>
<evidence type="ECO:0000313" key="2">
    <source>
        <dbReference type="EMBL" id="RXG24097.1"/>
    </source>
</evidence>
<comment type="caution">
    <text evidence="2">The sequence shown here is derived from an EMBL/GenBank/DDBJ whole genome shotgun (WGS) entry which is preliminary data.</text>
</comment>
<dbReference type="Proteomes" id="UP000290608">
    <property type="component" value="Unassembled WGS sequence"/>
</dbReference>